<dbReference type="CDD" id="cd03349">
    <property type="entry name" value="LbH_XAT"/>
    <property type="match status" value="1"/>
</dbReference>
<organism evidence="9 10">
    <name type="scientific">Alcaligenes phenolicus</name>
    <dbReference type="NCBI Taxonomy" id="232846"/>
    <lineage>
        <taxon>Bacteria</taxon>
        <taxon>Pseudomonadati</taxon>
        <taxon>Pseudomonadota</taxon>
        <taxon>Betaproteobacteria</taxon>
        <taxon>Burkholderiales</taxon>
        <taxon>Alcaligenaceae</taxon>
        <taxon>Alcaligenes</taxon>
    </lineage>
</organism>
<evidence type="ECO:0000256" key="1">
    <source>
        <dbReference type="ARBA" id="ARBA00007274"/>
    </source>
</evidence>
<keyword evidence="6" id="KW-0046">Antibiotic resistance</keyword>
<dbReference type="GO" id="GO:0046677">
    <property type="term" value="P:response to antibiotic"/>
    <property type="evidence" value="ECO:0007669"/>
    <property type="project" value="UniProtKB-KW"/>
</dbReference>
<reference evidence="9" key="1">
    <citation type="submission" date="2022-11" db="EMBL/GenBank/DDBJ databases">
        <title>Biodiversity and phylogenetic relationships of bacteria.</title>
        <authorList>
            <person name="Machado R.A.R."/>
            <person name="Bhat A."/>
            <person name="Loulou A."/>
            <person name="Kallel S."/>
        </authorList>
    </citation>
    <scope>NUCLEOTIDE SEQUENCE</scope>
    <source>
        <strain evidence="9">DSM 16503</strain>
    </source>
</reference>
<dbReference type="InterPro" id="IPR018357">
    <property type="entry name" value="Hexapep_transf_CS"/>
</dbReference>
<dbReference type="InterPro" id="IPR011004">
    <property type="entry name" value="Trimer_LpxA-like_sf"/>
</dbReference>
<evidence type="ECO:0000256" key="3">
    <source>
        <dbReference type="ARBA" id="ARBA00020291"/>
    </source>
</evidence>
<dbReference type="AlphaFoldDB" id="A0AAW5VY44"/>
<dbReference type="PANTHER" id="PTHR43300:SF12">
    <property type="entry name" value="CHLORAMPHENICOL ACETYLTRANSFERASE"/>
    <property type="match status" value="1"/>
</dbReference>
<dbReference type="InterPro" id="IPR001451">
    <property type="entry name" value="Hexapep"/>
</dbReference>
<keyword evidence="5" id="KW-0677">Repeat</keyword>
<dbReference type="SUPFAM" id="SSF51161">
    <property type="entry name" value="Trimeric LpxA-like enzymes"/>
    <property type="match status" value="1"/>
</dbReference>
<gene>
    <name evidence="9" type="ORF">OSH02_12435</name>
</gene>
<keyword evidence="4" id="KW-0808">Transferase</keyword>
<dbReference type="EC" id="2.3.1.28" evidence="2"/>
<sequence length="242" mass="27385">MVQKHWSQVELLHETVSNPNIHVRGTHSYYSHAWTGSFEESVVRYLYGDEYSRKAWTSQWPVDQLHIGDYVCIGAEAVILMGGNHTHRMDWFSLYPFVDKITEAYVGKGDTHIHDGAWIGMRAMIMPGVVIGEGAVIASGALVTKNVAPYTIVAGNPAMPVRKRFEDAAIERLLALKIYDWPEEKFTALRDMICAEDIAALEQASQDWDQKSKADYTNKVKQSSSFDLLHTFNTAHKEQPQK</sequence>
<dbReference type="PROSITE" id="PS00101">
    <property type="entry name" value="HEXAPEP_TRANSFERASES"/>
    <property type="match status" value="1"/>
</dbReference>
<dbReference type="GO" id="GO:0008811">
    <property type="term" value="F:chloramphenicol O-acetyltransferase activity"/>
    <property type="evidence" value="ECO:0007669"/>
    <property type="project" value="UniProtKB-EC"/>
</dbReference>
<evidence type="ECO:0000256" key="6">
    <source>
        <dbReference type="ARBA" id="ARBA00023251"/>
    </source>
</evidence>
<comment type="catalytic activity">
    <reaction evidence="8">
        <text>chloramphenicol + acetyl-CoA = chloramphenicol 3-acetate + CoA</text>
        <dbReference type="Rhea" id="RHEA:18421"/>
        <dbReference type="ChEBI" id="CHEBI:16730"/>
        <dbReference type="ChEBI" id="CHEBI:17698"/>
        <dbReference type="ChEBI" id="CHEBI:57287"/>
        <dbReference type="ChEBI" id="CHEBI:57288"/>
        <dbReference type="EC" id="2.3.1.28"/>
    </reaction>
</comment>
<accession>A0AAW5VY44</accession>
<comment type="similarity">
    <text evidence="1">Belongs to the transferase hexapeptide repeat family.</text>
</comment>
<dbReference type="RefSeq" id="WP_266140730.1">
    <property type="nucleotide sequence ID" value="NZ_JAPKNB010000008.1"/>
</dbReference>
<comment type="caution">
    <text evidence="9">The sequence shown here is derived from an EMBL/GenBank/DDBJ whole genome shotgun (WGS) entry which is preliminary data.</text>
</comment>
<dbReference type="EMBL" id="JAPKNB010000008">
    <property type="protein sequence ID" value="MCX5566172.1"/>
    <property type="molecule type" value="Genomic_DNA"/>
</dbReference>
<evidence type="ECO:0000256" key="4">
    <source>
        <dbReference type="ARBA" id="ARBA00022679"/>
    </source>
</evidence>
<evidence type="ECO:0000313" key="10">
    <source>
        <dbReference type="Proteomes" id="UP001208074"/>
    </source>
</evidence>
<evidence type="ECO:0000256" key="7">
    <source>
        <dbReference type="ARBA" id="ARBA00023315"/>
    </source>
</evidence>
<protein>
    <recommendedName>
        <fullName evidence="3">Chloramphenicol acetyltransferase</fullName>
        <ecNumber evidence="2">2.3.1.28</ecNumber>
    </recommendedName>
</protein>
<dbReference type="PANTHER" id="PTHR43300">
    <property type="entry name" value="ACETYLTRANSFERASE"/>
    <property type="match status" value="1"/>
</dbReference>
<evidence type="ECO:0000256" key="2">
    <source>
        <dbReference type="ARBA" id="ARBA00013235"/>
    </source>
</evidence>
<dbReference type="Pfam" id="PF00132">
    <property type="entry name" value="Hexapep"/>
    <property type="match status" value="1"/>
</dbReference>
<name>A0AAW5VY44_9BURK</name>
<evidence type="ECO:0000256" key="5">
    <source>
        <dbReference type="ARBA" id="ARBA00022737"/>
    </source>
</evidence>
<dbReference type="Gene3D" id="2.160.10.10">
    <property type="entry name" value="Hexapeptide repeat proteins"/>
    <property type="match status" value="1"/>
</dbReference>
<proteinExistence type="inferred from homology"/>
<evidence type="ECO:0000256" key="8">
    <source>
        <dbReference type="ARBA" id="ARBA00047633"/>
    </source>
</evidence>
<evidence type="ECO:0000313" key="9">
    <source>
        <dbReference type="EMBL" id="MCX5566172.1"/>
    </source>
</evidence>
<dbReference type="Proteomes" id="UP001208074">
    <property type="component" value="Unassembled WGS sequence"/>
</dbReference>
<keyword evidence="7" id="KW-0012">Acyltransferase</keyword>
<dbReference type="InterPro" id="IPR050179">
    <property type="entry name" value="Trans_hexapeptide_repeat"/>
</dbReference>